<dbReference type="RefSeq" id="WP_083968375.1">
    <property type="nucleotide sequence ID" value="NZ_JMCB01000006.1"/>
</dbReference>
<comment type="caution">
    <text evidence="1">The sequence shown here is derived from an EMBL/GenBank/DDBJ whole genome shotgun (WGS) entry which is preliminary data.</text>
</comment>
<reference evidence="1 2" key="1">
    <citation type="submission" date="2014-04" db="EMBL/GenBank/DDBJ databases">
        <title>Genome assembly of Hyalangium minutum DSM 14724.</title>
        <authorList>
            <person name="Sharma G."/>
            <person name="Subramanian S."/>
        </authorList>
    </citation>
    <scope>NUCLEOTIDE SEQUENCE [LARGE SCALE GENOMIC DNA]</scope>
    <source>
        <strain evidence="1 2">DSM 14724</strain>
    </source>
</reference>
<dbReference type="Pfam" id="PF09536">
    <property type="entry name" value="DUF2378"/>
    <property type="match status" value="1"/>
</dbReference>
<dbReference type="EMBL" id="JMCB01000006">
    <property type="protein sequence ID" value="KFE68167.1"/>
    <property type="molecule type" value="Genomic_DNA"/>
</dbReference>
<evidence type="ECO:0000313" key="2">
    <source>
        <dbReference type="Proteomes" id="UP000028725"/>
    </source>
</evidence>
<keyword evidence="2" id="KW-1185">Reference proteome</keyword>
<proteinExistence type="predicted"/>
<name>A0A085WKF4_9BACT</name>
<organism evidence="1 2">
    <name type="scientific">Hyalangium minutum</name>
    <dbReference type="NCBI Taxonomy" id="394096"/>
    <lineage>
        <taxon>Bacteria</taxon>
        <taxon>Pseudomonadati</taxon>
        <taxon>Myxococcota</taxon>
        <taxon>Myxococcia</taxon>
        <taxon>Myxococcales</taxon>
        <taxon>Cystobacterineae</taxon>
        <taxon>Archangiaceae</taxon>
        <taxon>Hyalangium</taxon>
    </lineage>
</organism>
<dbReference type="AlphaFoldDB" id="A0A085WKF4"/>
<dbReference type="InterPro" id="IPR011751">
    <property type="entry name" value="Mxa_paralog_2265"/>
</dbReference>
<evidence type="ECO:0000313" key="1">
    <source>
        <dbReference type="EMBL" id="KFE68167.1"/>
    </source>
</evidence>
<evidence type="ECO:0008006" key="3">
    <source>
        <dbReference type="Google" id="ProtNLM"/>
    </source>
</evidence>
<dbReference type="Proteomes" id="UP000028725">
    <property type="component" value="Unassembled WGS sequence"/>
</dbReference>
<gene>
    <name evidence="1" type="ORF">DB31_7404</name>
</gene>
<sequence length="193" mass="21245">MPANKEELSARLTAAHPGDSVLGLFFTTVFQLVEQHAGLATLTKLRKGELAKEYSELRMYPVQDFLHLIYDVADVLESRFGSPAAVFRACGESSISRYNSGPGRFLFNVLVRGDPHKLCSMAQIGYSTAVSYGRREYKPTSPKSGVLHAQGDMIPPAYHEGIVAGALKMLNVQGRARARPQGIDLVDYDITWN</sequence>
<dbReference type="NCBIfam" id="TIGR02265">
    <property type="entry name" value="Mxa_TIGR02265"/>
    <property type="match status" value="1"/>
</dbReference>
<accession>A0A085WKF4</accession>
<dbReference type="OrthoDB" id="5523318at2"/>
<protein>
    <recommendedName>
        <fullName evidence="3">TIGR02265 family protein</fullName>
    </recommendedName>
</protein>